<dbReference type="AlphaFoldDB" id="A0A921KA59"/>
<dbReference type="Gene3D" id="3.10.450.50">
    <property type="match status" value="1"/>
</dbReference>
<gene>
    <name evidence="1" type="ORF">K8V32_13685</name>
</gene>
<accession>A0A921KA59</accession>
<sequence>MSQHDIAREFFDTYTRALLARDAKAIASHYAVPALIVFPQQLIAVSDVVQTEGFFTSAFSQYEAVSVAQASVEVAAATSHSIWADVAWDYQGGAPNERNMYQLVRDGDAWKIAVLTPLEL</sequence>
<protein>
    <recommendedName>
        <fullName evidence="3">DUF4440 domain-containing protein</fullName>
    </recommendedName>
</protein>
<dbReference type="EMBL" id="DYXC01000156">
    <property type="protein sequence ID" value="HJF15819.1"/>
    <property type="molecule type" value="Genomic_DNA"/>
</dbReference>
<proteinExistence type="predicted"/>
<dbReference type="SUPFAM" id="SSF54427">
    <property type="entry name" value="NTF2-like"/>
    <property type="match status" value="1"/>
</dbReference>
<dbReference type="RefSeq" id="WP_303908633.1">
    <property type="nucleotide sequence ID" value="NZ_DYXC01000156.1"/>
</dbReference>
<dbReference type="InterPro" id="IPR032710">
    <property type="entry name" value="NTF2-like_dom_sf"/>
</dbReference>
<reference evidence="1" key="1">
    <citation type="journal article" date="2021" name="PeerJ">
        <title>Extensive microbial diversity within the chicken gut microbiome revealed by metagenomics and culture.</title>
        <authorList>
            <person name="Gilroy R."/>
            <person name="Ravi A."/>
            <person name="Getino M."/>
            <person name="Pursley I."/>
            <person name="Horton D.L."/>
            <person name="Alikhan N.F."/>
            <person name="Baker D."/>
            <person name="Gharbi K."/>
            <person name="Hall N."/>
            <person name="Watson M."/>
            <person name="Adriaenssens E.M."/>
            <person name="Foster-Nyarko E."/>
            <person name="Jarju S."/>
            <person name="Secka A."/>
            <person name="Antonio M."/>
            <person name="Oren A."/>
            <person name="Chaudhuri R.R."/>
            <person name="La Ragione R."/>
            <person name="Hildebrand F."/>
            <person name="Pallen M.J."/>
        </authorList>
    </citation>
    <scope>NUCLEOTIDE SEQUENCE</scope>
    <source>
        <strain evidence="1">ChiHjej13B12-14962</strain>
    </source>
</reference>
<evidence type="ECO:0008006" key="3">
    <source>
        <dbReference type="Google" id="ProtNLM"/>
    </source>
</evidence>
<evidence type="ECO:0000313" key="1">
    <source>
        <dbReference type="EMBL" id="HJF15819.1"/>
    </source>
</evidence>
<comment type="caution">
    <text evidence="1">The sequence shown here is derived from an EMBL/GenBank/DDBJ whole genome shotgun (WGS) entry which is preliminary data.</text>
</comment>
<name>A0A921KA59_9MICC</name>
<reference evidence="1" key="2">
    <citation type="submission" date="2021-09" db="EMBL/GenBank/DDBJ databases">
        <authorList>
            <person name="Gilroy R."/>
        </authorList>
    </citation>
    <scope>NUCLEOTIDE SEQUENCE</scope>
    <source>
        <strain evidence="1">ChiHjej13B12-14962</strain>
    </source>
</reference>
<organism evidence="1 2">
    <name type="scientific">Enteractinococcus helveticum</name>
    <dbReference type="NCBI Taxonomy" id="1837282"/>
    <lineage>
        <taxon>Bacteria</taxon>
        <taxon>Bacillati</taxon>
        <taxon>Actinomycetota</taxon>
        <taxon>Actinomycetes</taxon>
        <taxon>Micrococcales</taxon>
        <taxon>Micrococcaceae</taxon>
    </lineage>
</organism>
<evidence type="ECO:0000313" key="2">
    <source>
        <dbReference type="Proteomes" id="UP000703315"/>
    </source>
</evidence>
<dbReference type="Proteomes" id="UP000703315">
    <property type="component" value="Unassembled WGS sequence"/>
</dbReference>